<keyword evidence="2" id="KW-1185">Reference proteome</keyword>
<proteinExistence type="predicted"/>
<sequence length="271" mass="29141">MTDKRLHPVPAAGTPITEADLHGYADGQLSPARHAEVAAFLAAHPQDQNRVDDWQAQRRALHALLDPVLDEPLPLRLPLRAPARTWPWRAMAASVAIAAVSASLAWFARGAVDARHLQAALATASPERAAGGYAQRAAIAHAVFAPDMGRPVEVSGDNEKALVTWLTKRMGAPMRAPSLSKTGYELIGGRLLPGGAGPVAQFMYGAADGQRLTLYVTREAAGGQTAFQFTQEGPVRVFYWVEGEFGYALSGAVSRDELQRVSQEVYRQLQG</sequence>
<accession>A0A2S0IC86</accession>
<evidence type="ECO:0000313" key="1">
    <source>
        <dbReference type="EMBL" id="AVJ29594.1"/>
    </source>
</evidence>
<evidence type="ECO:0008006" key="3">
    <source>
        <dbReference type="Google" id="ProtNLM"/>
    </source>
</evidence>
<gene>
    <name evidence="1" type="ORF">CLM73_22200</name>
</gene>
<dbReference type="AlphaFoldDB" id="A0A2S0IC86"/>
<reference evidence="1 2" key="1">
    <citation type="submission" date="2017-09" db="EMBL/GenBank/DDBJ databases">
        <title>Genomic, metabolic, and phenotypic characteristics of bacterial isolates from the natural microbiome of the model nematode Caenorhabditis elegans.</title>
        <authorList>
            <person name="Zimmermann J."/>
            <person name="Obeng N."/>
            <person name="Yang W."/>
            <person name="Obeng O."/>
            <person name="Kissoyan K."/>
            <person name="Pees B."/>
            <person name="Dirksen P."/>
            <person name="Hoppner M."/>
            <person name="Franke A."/>
            <person name="Rosenstiel P."/>
            <person name="Leippe M."/>
            <person name="Dierking K."/>
            <person name="Kaleta C."/>
            <person name="Schulenburg H."/>
        </authorList>
    </citation>
    <scope>NUCLEOTIDE SEQUENCE [LARGE SCALE GENOMIC DNA]</scope>
    <source>
        <strain evidence="1 2">MYb73</strain>
    </source>
</reference>
<dbReference type="EMBL" id="CP023270">
    <property type="protein sequence ID" value="AVJ29594.1"/>
    <property type="molecule type" value="Genomic_DNA"/>
</dbReference>
<name>A0A2S0IC86_9BURK</name>
<dbReference type="OrthoDB" id="9152892at2"/>
<evidence type="ECO:0000313" key="2">
    <source>
        <dbReference type="Proteomes" id="UP000239477"/>
    </source>
</evidence>
<dbReference type="RefSeq" id="WP_105240275.1">
    <property type="nucleotide sequence ID" value="NZ_CP023270.1"/>
</dbReference>
<protein>
    <recommendedName>
        <fullName evidence="3">Anti-sigma factor</fullName>
    </recommendedName>
</protein>
<dbReference type="Proteomes" id="UP000239477">
    <property type="component" value="Chromosome"/>
</dbReference>
<organism evidence="1 2">
    <name type="scientific">Achromobacter spanius</name>
    <dbReference type="NCBI Taxonomy" id="217203"/>
    <lineage>
        <taxon>Bacteria</taxon>
        <taxon>Pseudomonadati</taxon>
        <taxon>Pseudomonadota</taxon>
        <taxon>Betaproteobacteria</taxon>
        <taxon>Burkholderiales</taxon>
        <taxon>Alcaligenaceae</taxon>
        <taxon>Achromobacter</taxon>
    </lineage>
</organism>